<dbReference type="AlphaFoldDB" id="A0A2Z4AFV2"/>
<organism evidence="4 5">
    <name type="scientific">Candidatus Moanibacter tarae</name>
    <dbReference type="NCBI Taxonomy" id="2200854"/>
    <lineage>
        <taxon>Bacteria</taxon>
        <taxon>Pseudomonadati</taxon>
        <taxon>Verrucomicrobiota</taxon>
        <taxon>Opitutia</taxon>
        <taxon>Puniceicoccales</taxon>
        <taxon>Puniceicoccales incertae sedis</taxon>
        <taxon>Candidatus Moanibacter</taxon>
    </lineage>
</organism>
<sequence length="337" mass="36688">MEHYRPILLVTMGDAAGTGPEIITKTLTDEGIRNGCRPIVIGDADIMKAALKITGMPGRVRSILNISEAEWAKDTIEVFDLQNIDLGRLIRGEVNIGAGQAAYEYIKEAANLCQQGEADGMVTSAINKESLNKAGHHFDGHTELLAKLCGIPNVTMMLVVDKLRICHVSTHVSLRKALDRVRPERILKVIELAREGIKELGIDNPHIAIAGLNPHAGENGLFGDEEVKYIQPAIEEAISRDYRVSGPYPGDTIFFRALQGHFDGVVAMYHDQGHVAAKMLGIWRGVNVTLGLPIIRTSVEHGTSFDKAGKGTADPRSMNEAIKLATSMVMNRKGVDL</sequence>
<dbReference type="PANTHER" id="PTHR30004:SF6">
    <property type="entry name" value="D-THREONATE 4-PHOSPHATE DEHYDROGENASE"/>
    <property type="match status" value="1"/>
</dbReference>
<dbReference type="EMBL" id="CP029803">
    <property type="protein sequence ID" value="AWT59878.1"/>
    <property type="molecule type" value="Genomic_DNA"/>
</dbReference>
<evidence type="ECO:0000313" key="5">
    <source>
        <dbReference type="Proteomes" id="UP000247465"/>
    </source>
</evidence>
<dbReference type="NCBIfam" id="TIGR00557">
    <property type="entry name" value="pdxA"/>
    <property type="match status" value="1"/>
</dbReference>
<accession>A0A2Z4AFV2</accession>
<name>A0A2Z4AFV2_9BACT</name>
<dbReference type="PANTHER" id="PTHR30004">
    <property type="entry name" value="4-HYDROXYTHREONINE-4-PHOSPHATE DEHYDROGENASE"/>
    <property type="match status" value="1"/>
</dbReference>
<dbReference type="GO" id="GO:0051287">
    <property type="term" value="F:NAD binding"/>
    <property type="evidence" value="ECO:0007669"/>
    <property type="project" value="InterPro"/>
</dbReference>
<keyword evidence="2" id="KW-0560">Oxidoreductase</keyword>
<reference evidence="4 5" key="1">
    <citation type="submission" date="2018-06" db="EMBL/GenBank/DDBJ databases">
        <title>Draft Genome Sequence of a Novel Marine Bacterium Related to the Verrucomicrobia.</title>
        <authorList>
            <person name="Vosseberg J."/>
            <person name="Martijn J."/>
            <person name="Ettema T.J.G."/>
        </authorList>
    </citation>
    <scope>NUCLEOTIDE SEQUENCE [LARGE SCALE GENOMIC DNA]</scope>
    <source>
        <strain evidence="4">TARA_B100001123</strain>
    </source>
</reference>
<dbReference type="Pfam" id="PF04166">
    <property type="entry name" value="PdxA"/>
    <property type="match status" value="1"/>
</dbReference>
<dbReference type="Gene3D" id="3.40.718.10">
    <property type="entry name" value="Isopropylmalate Dehydrogenase"/>
    <property type="match status" value="1"/>
</dbReference>
<dbReference type="GO" id="GO:0016491">
    <property type="term" value="F:oxidoreductase activity"/>
    <property type="evidence" value="ECO:0007669"/>
    <property type="project" value="UniProtKB-KW"/>
</dbReference>
<dbReference type="KEGG" id="mtar:DF168_01075"/>
<proteinExistence type="predicted"/>
<keyword evidence="3" id="KW-0520">NAD</keyword>
<evidence type="ECO:0000256" key="2">
    <source>
        <dbReference type="ARBA" id="ARBA00023002"/>
    </source>
</evidence>
<evidence type="ECO:0000313" key="4">
    <source>
        <dbReference type="EMBL" id="AWT59878.1"/>
    </source>
</evidence>
<dbReference type="GO" id="GO:0046872">
    <property type="term" value="F:metal ion binding"/>
    <property type="evidence" value="ECO:0007669"/>
    <property type="project" value="UniProtKB-KW"/>
</dbReference>
<evidence type="ECO:0000256" key="3">
    <source>
        <dbReference type="ARBA" id="ARBA00023027"/>
    </source>
</evidence>
<keyword evidence="1" id="KW-0479">Metal-binding</keyword>
<evidence type="ECO:0000256" key="1">
    <source>
        <dbReference type="ARBA" id="ARBA00022723"/>
    </source>
</evidence>
<protein>
    <submittedName>
        <fullName evidence="4">D-threonate 4-phosphate dehydrogenase</fullName>
    </submittedName>
</protein>
<dbReference type="InterPro" id="IPR005255">
    <property type="entry name" value="PdxA_fam"/>
</dbReference>
<dbReference type="Proteomes" id="UP000247465">
    <property type="component" value="Chromosome"/>
</dbReference>
<gene>
    <name evidence="4" type="primary">pdxA2</name>
    <name evidence="4" type="ORF">DF168_01075</name>
</gene>
<dbReference type="SUPFAM" id="SSF53659">
    <property type="entry name" value="Isocitrate/Isopropylmalate dehydrogenase-like"/>
    <property type="match status" value="1"/>
</dbReference>